<dbReference type="GO" id="GO:0005886">
    <property type="term" value="C:plasma membrane"/>
    <property type="evidence" value="ECO:0007669"/>
    <property type="project" value="UniProtKB-SubCell"/>
</dbReference>
<dbReference type="STRING" id="1577792.QX51_10645"/>
<dbReference type="PANTHER" id="PTHR47371">
    <property type="entry name" value="LIPOTEICHOIC ACID SYNTHASE"/>
    <property type="match status" value="1"/>
</dbReference>
<evidence type="ECO:0000259" key="8">
    <source>
        <dbReference type="Pfam" id="PF00884"/>
    </source>
</evidence>
<dbReference type="RefSeq" id="WP_039679900.1">
    <property type="nucleotide sequence ID" value="NZ_JAWGXO010000002.1"/>
</dbReference>
<organism evidence="9 10">
    <name type="scientific">Terrisporobacter othiniensis</name>
    <dbReference type="NCBI Taxonomy" id="1577792"/>
    <lineage>
        <taxon>Bacteria</taxon>
        <taxon>Bacillati</taxon>
        <taxon>Bacillota</taxon>
        <taxon>Clostridia</taxon>
        <taxon>Peptostreptococcales</taxon>
        <taxon>Peptostreptococcaceae</taxon>
        <taxon>Terrisporobacter</taxon>
    </lineage>
</organism>
<reference evidence="9 10" key="1">
    <citation type="submission" date="2014-12" db="EMBL/GenBank/DDBJ databases">
        <title>Draft genome sequence of Terrisporobacter sp. 08-306576, isolated from the blood culture of a bacteremia patient.</title>
        <authorList>
            <person name="Lund L.C."/>
            <person name="Sydenham T.V."/>
            <person name="Hogh S.V."/>
            <person name="Skov M.N."/>
            <person name="Kemp M."/>
            <person name="Justesen U.S."/>
        </authorList>
    </citation>
    <scope>NUCLEOTIDE SEQUENCE [LARGE SCALE GENOMIC DNA]</scope>
    <source>
        <strain evidence="9 10">08-306576</strain>
    </source>
</reference>
<gene>
    <name evidence="9" type="ORF">QX51_10645</name>
</gene>
<evidence type="ECO:0000256" key="4">
    <source>
        <dbReference type="ARBA" id="ARBA00022692"/>
    </source>
</evidence>
<proteinExistence type="predicted"/>
<dbReference type="Proteomes" id="UP000031189">
    <property type="component" value="Unassembled WGS sequence"/>
</dbReference>
<comment type="subcellular location">
    <subcellularLocation>
        <location evidence="1">Cell membrane</location>
        <topology evidence="1">Multi-pass membrane protein</topology>
    </subcellularLocation>
</comment>
<keyword evidence="4 7" id="KW-0812">Transmembrane</keyword>
<dbReference type="EMBL" id="JWHR01000097">
    <property type="protein sequence ID" value="KHS57009.1"/>
    <property type="molecule type" value="Genomic_DNA"/>
</dbReference>
<evidence type="ECO:0000256" key="1">
    <source>
        <dbReference type="ARBA" id="ARBA00004651"/>
    </source>
</evidence>
<dbReference type="AlphaFoldDB" id="A0A0B3VWM6"/>
<evidence type="ECO:0000256" key="3">
    <source>
        <dbReference type="ARBA" id="ARBA00022475"/>
    </source>
</evidence>
<keyword evidence="3" id="KW-1003">Cell membrane</keyword>
<feature type="transmembrane region" description="Helical" evidence="7">
    <location>
        <begin position="158"/>
        <end position="175"/>
    </location>
</feature>
<dbReference type="InterPro" id="IPR000917">
    <property type="entry name" value="Sulfatase_N"/>
</dbReference>
<dbReference type="SUPFAM" id="SSF53649">
    <property type="entry name" value="Alkaline phosphatase-like"/>
    <property type="match status" value="1"/>
</dbReference>
<evidence type="ECO:0000256" key="6">
    <source>
        <dbReference type="ARBA" id="ARBA00023136"/>
    </source>
</evidence>
<name>A0A0B3VWM6_9FIRM</name>
<dbReference type="Pfam" id="PF00884">
    <property type="entry name" value="Sulfatase"/>
    <property type="match status" value="1"/>
</dbReference>
<comment type="pathway">
    <text evidence="2">Cell wall biogenesis; lipoteichoic acid biosynthesis.</text>
</comment>
<feature type="transmembrane region" description="Helical" evidence="7">
    <location>
        <begin position="53"/>
        <end position="71"/>
    </location>
</feature>
<sequence>MKNDLKALFKINKESIKEVMLWLIGGLFLLIITEYLLRGKLRYVKLLLLNKPGVFFVNYMLILLITSLIFVLKRKKTFYFLISFIILTISGISKYLFSVRGVPLTFSDVYSIGEGLEIAGNYVTLPMIIGVLLSVIAVICITVYLFKKENSNKRITSATNIILALIIFIAFPIVTNAEYASGKMGYMRWDITSSYKKNGYVFSTIESAVKYVRVKPEGYSKSAIEEIRAKVDKKEKEDNRKLNSNKPNMIFIQLEAFMDPTKIKEANFSEDPIPNYRKICDKSKGYMANVPTTGGGTVRTEYEVMTGNNIDYLTPGEIPYNTILKGKYYNSLATTLKSEGYSAHAIHNFQGNFYTRNNAYEKLGFDTFTSLEYMNGYEKNEKGWVKDTILTKYIKKALDSTPESDLVYTISVQGHSSYPRDALKTYDFPIKISGNLSDVDKNQLYYYANQIKETDDFIGDVMEMVDNSDEDTMVVFYSDHMPALNLFQNEKIYLDAYKAPFAFYSNFKVNNSDFNNTEAYNISSMAMQLAGLKYGPMEKFRTYLKDDKDYVKYEELLEYDILFGKNYYLKNEEKPKKNNMKMGIDDVTISSFEQEKESILIKGLNFTKNSSAYINNKKIDTIFVDDKTLKIKSVDNGDTLVVKQLGRNDGLLSESNSISLSQDKIAMNKK</sequence>
<dbReference type="InterPro" id="IPR050448">
    <property type="entry name" value="OpgB/LTA_synthase_biosynth"/>
</dbReference>
<keyword evidence="10" id="KW-1185">Reference proteome</keyword>
<accession>A0A0B3VWM6</accession>
<dbReference type="PANTHER" id="PTHR47371:SF3">
    <property type="entry name" value="PHOSPHOGLYCEROL TRANSFERASE I"/>
    <property type="match status" value="1"/>
</dbReference>
<dbReference type="InterPro" id="IPR017850">
    <property type="entry name" value="Alkaline_phosphatase_core_sf"/>
</dbReference>
<evidence type="ECO:0000313" key="9">
    <source>
        <dbReference type="EMBL" id="KHS57009.1"/>
    </source>
</evidence>
<feature type="transmembrane region" description="Helical" evidence="7">
    <location>
        <begin position="125"/>
        <end position="146"/>
    </location>
</feature>
<feature type="domain" description="Sulfatase N-terminal" evidence="8">
    <location>
        <begin position="247"/>
        <end position="511"/>
    </location>
</feature>
<dbReference type="Gene3D" id="3.40.720.10">
    <property type="entry name" value="Alkaline Phosphatase, subunit A"/>
    <property type="match status" value="1"/>
</dbReference>
<evidence type="ECO:0000256" key="7">
    <source>
        <dbReference type="SAM" id="Phobius"/>
    </source>
</evidence>
<feature type="transmembrane region" description="Helical" evidence="7">
    <location>
        <begin position="20"/>
        <end position="37"/>
    </location>
</feature>
<dbReference type="OrthoDB" id="243547at2"/>
<evidence type="ECO:0000256" key="5">
    <source>
        <dbReference type="ARBA" id="ARBA00022989"/>
    </source>
</evidence>
<keyword evidence="5 7" id="KW-1133">Transmembrane helix</keyword>
<comment type="caution">
    <text evidence="9">The sequence shown here is derived from an EMBL/GenBank/DDBJ whole genome shotgun (WGS) entry which is preliminary data.</text>
</comment>
<feature type="transmembrane region" description="Helical" evidence="7">
    <location>
        <begin position="78"/>
        <end position="97"/>
    </location>
</feature>
<dbReference type="CDD" id="cd16015">
    <property type="entry name" value="LTA_synthase"/>
    <property type="match status" value="1"/>
</dbReference>
<keyword evidence="6 7" id="KW-0472">Membrane</keyword>
<evidence type="ECO:0000256" key="2">
    <source>
        <dbReference type="ARBA" id="ARBA00004936"/>
    </source>
</evidence>
<protein>
    <recommendedName>
        <fullName evidence="8">Sulfatase N-terminal domain-containing protein</fullName>
    </recommendedName>
</protein>
<evidence type="ECO:0000313" key="10">
    <source>
        <dbReference type="Proteomes" id="UP000031189"/>
    </source>
</evidence>